<evidence type="ECO:0000313" key="2">
    <source>
        <dbReference type="EMBL" id="KNY29326.1"/>
    </source>
</evidence>
<dbReference type="AlphaFoldDB" id="A0A0L6JU02"/>
<dbReference type="RefSeq" id="WP_036935738.1">
    <property type="nucleotide sequence ID" value="NZ_JQKC01000001.1"/>
</dbReference>
<proteinExistence type="predicted"/>
<keyword evidence="3" id="KW-1185">Reference proteome</keyword>
<dbReference type="PANTHER" id="PTHR36121">
    <property type="entry name" value="PROTEIN SXY"/>
    <property type="match status" value="1"/>
</dbReference>
<dbReference type="Proteomes" id="UP000036923">
    <property type="component" value="Unassembled WGS sequence"/>
</dbReference>
<dbReference type="STRING" id="398512.Bccel_4600"/>
<evidence type="ECO:0000259" key="1">
    <source>
        <dbReference type="Pfam" id="PF04994"/>
    </source>
</evidence>
<dbReference type="Pfam" id="PF04994">
    <property type="entry name" value="TfoX_C"/>
    <property type="match status" value="1"/>
</dbReference>
<evidence type="ECO:0000313" key="3">
    <source>
        <dbReference type="Proteomes" id="UP000036923"/>
    </source>
</evidence>
<sequence length="91" mass="10452">MEKIERLSQLPNIGKEMEKRLASIGIYDVETFMKTGSKEAFIKLHLLEGDTCFSSLCGLEGAIQGIRWHHLSSETKQDLKKFFDSFKKNEN</sequence>
<dbReference type="InterPro" id="IPR047525">
    <property type="entry name" value="TfoX-like"/>
</dbReference>
<reference evidence="3" key="1">
    <citation type="submission" date="2015-07" db="EMBL/GenBank/DDBJ databases">
        <title>Near-Complete Genome Sequence of the Cellulolytic Bacterium Bacteroides (Pseudobacteroides) cellulosolvens ATCC 35603.</title>
        <authorList>
            <person name="Dassa B."/>
            <person name="Utturkar S.M."/>
            <person name="Klingeman D.M."/>
            <person name="Hurt R.A."/>
            <person name="Keller M."/>
            <person name="Xu J."/>
            <person name="Reddy Y.H.K."/>
            <person name="Borovok I."/>
            <person name="Grinberg I.R."/>
            <person name="Lamed R."/>
            <person name="Zhivin O."/>
            <person name="Bayer E.A."/>
            <person name="Brown S.D."/>
        </authorList>
    </citation>
    <scope>NUCLEOTIDE SEQUENCE [LARGE SCALE GENOMIC DNA]</scope>
    <source>
        <strain evidence="3">DSM 2933</strain>
    </source>
</reference>
<protein>
    <submittedName>
        <fullName evidence="2">TfoX domain-containing protein</fullName>
    </submittedName>
</protein>
<name>A0A0L6JU02_9FIRM</name>
<dbReference type="eggNOG" id="COG3743">
    <property type="taxonomic scope" value="Bacteria"/>
</dbReference>
<dbReference type="InterPro" id="IPR007077">
    <property type="entry name" value="TfoX_C"/>
</dbReference>
<dbReference type="Gene3D" id="1.10.150.20">
    <property type="entry name" value="5' to 3' exonuclease, C-terminal subdomain"/>
    <property type="match status" value="1"/>
</dbReference>
<accession>A0A0L6JU02</accession>
<dbReference type="EMBL" id="LGTC01000001">
    <property type="protein sequence ID" value="KNY29326.1"/>
    <property type="molecule type" value="Genomic_DNA"/>
</dbReference>
<comment type="caution">
    <text evidence="2">The sequence shown here is derived from an EMBL/GenBank/DDBJ whole genome shotgun (WGS) entry which is preliminary data.</text>
</comment>
<dbReference type="PANTHER" id="PTHR36121:SF1">
    <property type="entry name" value="PROTEIN SXY"/>
    <property type="match status" value="1"/>
</dbReference>
<dbReference type="OrthoDB" id="9796798at2"/>
<organism evidence="2 3">
    <name type="scientific">Pseudobacteroides cellulosolvens ATCC 35603 = DSM 2933</name>
    <dbReference type="NCBI Taxonomy" id="398512"/>
    <lineage>
        <taxon>Bacteria</taxon>
        <taxon>Bacillati</taxon>
        <taxon>Bacillota</taxon>
        <taxon>Clostridia</taxon>
        <taxon>Eubacteriales</taxon>
        <taxon>Oscillospiraceae</taxon>
        <taxon>Pseudobacteroides</taxon>
    </lineage>
</organism>
<feature type="domain" description="TfoX C-terminal" evidence="1">
    <location>
        <begin position="5"/>
        <end position="82"/>
    </location>
</feature>
<gene>
    <name evidence="2" type="ORF">Bccel_4600</name>
</gene>
<dbReference type="PATRIC" id="fig|398512.5.peg.4820"/>